<organism evidence="1 2">
    <name type="scientific">Bacillus methanolicus (strain MGA3 / ATCC 53907)</name>
    <dbReference type="NCBI Taxonomy" id="796606"/>
    <lineage>
        <taxon>Bacteria</taxon>
        <taxon>Bacillati</taxon>
        <taxon>Bacillota</taxon>
        <taxon>Bacilli</taxon>
        <taxon>Bacillales</taxon>
        <taxon>Bacillaceae</taxon>
        <taxon>Bacillus</taxon>
    </lineage>
</organism>
<dbReference type="RefSeq" id="WP_004434834.1">
    <property type="nucleotide sequence ID" value="NZ_ADWW01000002.1"/>
</dbReference>
<dbReference type="KEGG" id="bmet:BMMGA3_09845"/>
<name>I3E9E7_BACMM</name>
<dbReference type="OrthoDB" id="2927021at2"/>
<dbReference type="HOGENOM" id="CLU_2614659_0_0_9"/>
<dbReference type="Proteomes" id="UP000027602">
    <property type="component" value="Chromosome"/>
</dbReference>
<evidence type="ECO:0000313" key="1">
    <source>
        <dbReference type="EMBL" id="AIE60367.1"/>
    </source>
</evidence>
<keyword evidence="2" id="KW-1185">Reference proteome</keyword>
<reference evidence="1 2" key="1">
    <citation type="journal article" date="2015" name="BMC Genomics">
        <title>Transcriptome analysis of thermophilic methylotrophic Bacillus methanolicus MGA3 using RNA-sequencing provides detailed insights into its previously uncharted transcriptional landscape.</title>
        <authorList>
            <person name="Irla M."/>
            <person name="Neshat A."/>
            <person name="Brautaset T."/>
            <person name="Ruckert C."/>
            <person name="Kalinowski J."/>
            <person name="Wendisch V.F."/>
        </authorList>
    </citation>
    <scope>NUCLEOTIDE SEQUENCE [LARGE SCALE GENOMIC DNA]</scope>
    <source>
        <strain evidence="2">MGA3 / ATCC 53907</strain>
    </source>
</reference>
<protein>
    <submittedName>
        <fullName evidence="1">Uncharacterized protein</fullName>
    </submittedName>
</protein>
<evidence type="ECO:0000313" key="2">
    <source>
        <dbReference type="Proteomes" id="UP000027602"/>
    </source>
</evidence>
<proteinExistence type="predicted"/>
<gene>
    <name evidence="1" type="ORF">BMMGA3_09845</name>
</gene>
<dbReference type="AlphaFoldDB" id="I3E9E7"/>
<dbReference type="EMBL" id="CP007739">
    <property type="protein sequence ID" value="AIE60367.1"/>
    <property type="molecule type" value="Genomic_DNA"/>
</dbReference>
<accession>I3E9E7</accession>
<sequence>MEKVKYKFYYVNGQTEELETTQYFSEDAIAELRVKLLSNPTWINAGGKLINLSNVISIEVVAENEKQTLKPIKMKTHK</sequence>